<dbReference type="EMBL" id="JALNTZ010000006">
    <property type="protein sequence ID" value="KAJ3648036.1"/>
    <property type="molecule type" value="Genomic_DNA"/>
</dbReference>
<name>A0AA38M9D4_9CUCU</name>
<dbReference type="AlphaFoldDB" id="A0AA38M9D4"/>
<sequence>MVRATTALRNSAFFSLQERPRQNPPKIRKKSGNIEHLAGSEVAWLPHMGHTCAASFAFDDGHVFDGKLGVRPWPRYTYLNNNQIDLSDLWVGSMGSMGMIKSCRNYSRINTV</sequence>
<proteinExistence type="predicted"/>
<comment type="caution">
    <text evidence="1">The sequence shown here is derived from an EMBL/GenBank/DDBJ whole genome shotgun (WGS) entry which is preliminary data.</text>
</comment>
<gene>
    <name evidence="1" type="ORF">Zmor_019872</name>
</gene>
<evidence type="ECO:0000313" key="1">
    <source>
        <dbReference type="EMBL" id="KAJ3648036.1"/>
    </source>
</evidence>
<protein>
    <submittedName>
        <fullName evidence="1">Uncharacterized protein</fullName>
    </submittedName>
</protein>
<reference evidence="1" key="1">
    <citation type="journal article" date="2023" name="G3 (Bethesda)">
        <title>Whole genome assemblies of Zophobas morio and Tenebrio molitor.</title>
        <authorList>
            <person name="Kaur S."/>
            <person name="Stinson S.A."/>
            <person name="diCenzo G.C."/>
        </authorList>
    </citation>
    <scope>NUCLEOTIDE SEQUENCE</scope>
    <source>
        <strain evidence="1">QUZm001</strain>
    </source>
</reference>
<evidence type="ECO:0000313" key="2">
    <source>
        <dbReference type="Proteomes" id="UP001168821"/>
    </source>
</evidence>
<keyword evidence="2" id="KW-1185">Reference proteome</keyword>
<dbReference type="Proteomes" id="UP001168821">
    <property type="component" value="Unassembled WGS sequence"/>
</dbReference>
<accession>A0AA38M9D4</accession>
<organism evidence="1 2">
    <name type="scientific">Zophobas morio</name>
    <dbReference type="NCBI Taxonomy" id="2755281"/>
    <lineage>
        <taxon>Eukaryota</taxon>
        <taxon>Metazoa</taxon>
        <taxon>Ecdysozoa</taxon>
        <taxon>Arthropoda</taxon>
        <taxon>Hexapoda</taxon>
        <taxon>Insecta</taxon>
        <taxon>Pterygota</taxon>
        <taxon>Neoptera</taxon>
        <taxon>Endopterygota</taxon>
        <taxon>Coleoptera</taxon>
        <taxon>Polyphaga</taxon>
        <taxon>Cucujiformia</taxon>
        <taxon>Tenebrionidae</taxon>
        <taxon>Zophobas</taxon>
    </lineage>
</organism>